<proteinExistence type="predicted"/>
<reference evidence="2" key="1">
    <citation type="journal article" date="2019" name="Int. J. Syst. Evol. Microbiol.">
        <title>The Global Catalogue of Microorganisms (GCM) 10K type strain sequencing project: providing services to taxonomists for standard genome sequencing and annotation.</title>
        <authorList>
            <consortium name="The Broad Institute Genomics Platform"/>
            <consortium name="The Broad Institute Genome Sequencing Center for Infectious Disease"/>
            <person name="Wu L."/>
            <person name="Ma J."/>
        </authorList>
    </citation>
    <scope>NUCLEOTIDE SEQUENCE [LARGE SCALE GENOMIC DNA]</scope>
    <source>
        <strain evidence="2">NBRC 106348</strain>
    </source>
</reference>
<comment type="caution">
    <text evidence="1">The sequence shown here is derived from an EMBL/GenBank/DDBJ whole genome shotgun (WGS) entry which is preliminary data.</text>
</comment>
<dbReference type="Proteomes" id="UP001157091">
    <property type="component" value="Unassembled WGS sequence"/>
</dbReference>
<evidence type="ECO:0008006" key="3">
    <source>
        <dbReference type="Google" id="ProtNLM"/>
    </source>
</evidence>
<evidence type="ECO:0000313" key="1">
    <source>
        <dbReference type="EMBL" id="GMA23926.1"/>
    </source>
</evidence>
<name>A0ABQ6I115_9MICO</name>
<gene>
    <name evidence="1" type="ORF">GCM10025864_16850</name>
</gene>
<dbReference type="RefSeq" id="WP_284292830.1">
    <property type="nucleotide sequence ID" value="NZ_BSUK01000001.1"/>
</dbReference>
<dbReference type="EMBL" id="BSUK01000001">
    <property type="protein sequence ID" value="GMA23926.1"/>
    <property type="molecule type" value="Genomic_DNA"/>
</dbReference>
<organism evidence="1 2">
    <name type="scientific">Luteimicrobium album</name>
    <dbReference type="NCBI Taxonomy" id="1054550"/>
    <lineage>
        <taxon>Bacteria</taxon>
        <taxon>Bacillati</taxon>
        <taxon>Actinomycetota</taxon>
        <taxon>Actinomycetes</taxon>
        <taxon>Micrococcales</taxon>
        <taxon>Luteimicrobium</taxon>
    </lineage>
</organism>
<evidence type="ECO:0000313" key="2">
    <source>
        <dbReference type="Proteomes" id="UP001157091"/>
    </source>
</evidence>
<protein>
    <recommendedName>
        <fullName evidence="3">Abi-like protein</fullName>
    </recommendedName>
</protein>
<sequence length="161" mass="17887">MTSSGAILSATDAAVRSAVSTARLKPYLAETGSNTNDAIRLYQWNIELSAAAYELLHFFEVALRNAIDAQLCRWNAEQVRDGAGLGRDWLMDPASLLNRLAGKDIAEAKRRAGVAARRRTGPRKHAPVEHADVLANLSLGTWRYLLPDNDEGRQFLWRKRS</sequence>
<keyword evidence="2" id="KW-1185">Reference proteome</keyword>
<accession>A0ABQ6I115</accession>